<evidence type="ECO:0000259" key="2">
    <source>
        <dbReference type="Pfam" id="PF13514"/>
    </source>
</evidence>
<reference evidence="3 4" key="1">
    <citation type="submission" date="2016-12" db="EMBL/GenBank/DDBJ databases">
        <authorList>
            <person name="Song W.-J."/>
            <person name="Kurnit D.M."/>
        </authorList>
    </citation>
    <scope>NUCLEOTIDE SEQUENCE [LARGE SCALE GENOMIC DNA]</scope>
    <source>
        <strain evidence="3 4">IMCC3135</strain>
    </source>
</reference>
<sequence>MIRIEQLDLAFFGHFTNKQFDFGKGDPAKPDFHIVYGVNEAGKTTFMEAYLRLLYGFLPRNEPYAFRHGRSNLQVSGLLQLDGELRKFQRKATTRNNLVDEQGNVLPEASLQAHLGGLAMEDYRKLLCIDDDSIEKGGEEIVNSRGDIGTLLFSAAAGISDLWQVLESVRTKAEGIHKVRSTRTRLGILKKEYNEVVKQIKAVDIPAGKLGQLTKALKKAETVEARTQDEQRSLMTEVRKIERVLIALPMLERLDMSEEAAGTLSNYPKHLDITTMQVVELNNEQHQANTEIERLKLRQQKLAEELEQLPQEPAYAGLETVIEGLSELHSRYRHAELELDNKQEDLSSITARMTSLVRERLHHECEPDELVVDTAVIKSLSESLVQRDETNKRISVEEAGIKQLDVSVKSEESKLQDLEAIRPEGEGLGDILEQYNAQALLAEYKAATQGLRESEQKVDEALDVLSIKGQRFTQLPACSLMVEEAEAQLERWQTLNATLKTARERQKIEQQELNTLTLESTQLESFDGLASDQDTQALKEVRENAWLQHKESLTLETAEAFEPALRDVDKAMEGRLAHASDLARLRDVHRQIPRIQEQLNSLAESIAAEEQELQTIEQSLTGVMQQAGIEASLPPKAVLNWVRSYHEAESWVNAAQRLRKTNQPVLDKAQKLKEALSVYIKREQATLEELLPAAATMLEVYKRHDLSLQTSQKALAELHSKKAIDLAQLEATQATYTKACDDWVSLVSASFTVALEADKLAFSLEALSELRESNVERESLQKQCKQMQRDKELFTEKLEQIIRDNKLEQGATPDSNLNKLQELAAQAKKQVDEKNQLQKKLDKTFTDAIDAEKRLEAVTSKSQVLASMFDPGIPTSDLNELAEAVQKTQEAQLLRKKFDEDLDTLRQTLGVSSEEKARAMLAELDIPLVQEQHVAKESELALASERSKDATEKRTRCEEQLSALTGDGEVAHLVERRTTLELQMTEASLDYLQLSLGHRLAEQAINRYRDKHRSGMMQATETAFAELTDGKYSTLQTQNNGKEETLLALDKDGTAKRADEMSKGTRFQLYLALRAAAYDQLAEQGTCLPFVCDDIFETFDEDRTRAACRVMERIGQRGQAIYLTHHRHVVELAQEVCGDRVQVHEL</sequence>
<protein>
    <recommendedName>
        <fullName evidence="2">YhaN AAA domain-containing protein</fullName>
    </recommendedName>
</protein>
<name>A0A2Z2NJX4_9GAMM</name>
<dbReference type="PANTHER" id="PTHR41259">
    <property type="entry name" value="DOUBLE-STRAND BREAK REPAIR RAD50 ATPASE, PUTATIVE-RELATED"/>
    <property type="match status" value="1"/>
</dbReference>
<feature type="coiled-coil region" evidence="1">
    <location>
        <begin position="401"/>
        <end position="457"/>
    </location>
</feature>
<dbReference type="AlphaFoldDB" id="A0A2Z2NJX4"/>
<feature type="coiled-coil region" evidence="1">
    <location>
        <begin position="592"/>
        <end position="626"/>
    </location>
</feature>
<dbReference type="OrthoDB" id="9789562at2"/>
<dbReference type="Proteomes" id="UP000250079">
    <property type="component" value="Chromosome"/>
</dbReference>
<dbReference type="RefSeq" id="WP_088915744.1">
    <property type="nucleotide sequence ID" value="NZ_CP018632.1"/>
</dbReference>
<feature type="domain" description="YhaN AAA" evidence="2">
    <location>
        <begin position="3"/>
        <end position="206"/>
    </location>
</feature>
<organism evidence="3 4">
    <name type="scientific">Granulosicoccus antarcticus IMCC3135</name>
    <dbReference type="NCBI Taxonomy" id="1192854"/>
    <lineage>
        <taxon>Bacteria</taxon>
        <taxon>Pseudomonadati</taxon>
        <taxon>Pseudomonadota</taxon>
        <taxon>Gammaproteobacteria</taxon>
        <taxon>Chromatiales</taxon>
        <taxon>Granulosicoccaceae</taxon>
        <taxon>Granulosicoccus</taxon>
    </lineage>
</organism>
<proteinExistence type="predicted"/>
<dbReference type="PANTHER" id="PTHR41259:SF1">
    <property type="entry name" value="DOUBLE-STRAND BREAK REPAIR RAD50 ATPASE, PUTATIVE-RELATED"/>
    <property type="match status" value="1"/>
</dbReference>
<evidence type="ECO:0000313" key="3">
    <source>
        <dbReference type="EMBL" id="ASJ70178.1"/>
    </source>
</evidence>
<dbReference type="Pfam" id="PF13514">
    <property type="entry name" value="AAA_27"/>
    <property type="match status" value="1"/>
</dbReference>
<dbReference type="InterPro" id="IPR027417">
    <property type="entry name" value="P-loop_NTPase"/>
</dbReference>
<accession>A0A2Z2NJX4</accession>
<feature type="coiled-coil region" evidence="1">
    <location>
        <begin position="770"/>
        <end position="844"/>
    </location>
</feature>
<dbReference type="EMBL" id="CP018632">
    <property type="protein sequence ID" value="ASJ70178.1"/>
    <property type="molecule type" value="Genomic_DNA"/>
</dbReference>
<feature type="coiled-coil region" evidence="1">
    <location>
        <begin position="278"/>
        <end position="359"/>
    </location>
</feature>
<dbReference type="KEGG" id="gai:IMCC3135_00260"/>
<evidence type="ECO:0000313" key="4">
    <source>
        <dbReference type="Proteomes" id="UP000250079"/>
    </source>
</evidence>
<keyword evidence="1" id="KW-0175">Coiled coil</keyword>
<gene>
    <name evidence="3" type="ORF">IMCC3135_00260</name>
</gene>
<dbReference type="Gene3D" id="3.40.50.300">
    <property type="entry name" value="P-loop containing nucleotide triphosphate hydrolases"/>
    <property type="match status" value="2"/>
</dbReference>
<dbReference type="SUPFAM" id="SSF52540">
    <property type="entry name" value="P-loop containing nucleoside triphosphate hydrolases"/>
    <property type="match status" value="1"/>
</dbReference>
<keyword evidence="4" id="KW-1185">Reference proteome</keyword>
<feature type="coiled-coil region" evidence="1">
    <location>
        <begin position="482"/>
        <end position="519"/>
    </location>
</feature>
<dbReference type="InterPro" id="IPR038734">
    <property type="entry name" value="YhaN_AAA"/>
</dbReference>
<evidence type="ECO:0000256" key="1">
    <source>
        <dbReference type="SAM" id="Coils"/>
    </source>
</evidence>